<dbReference type="SUPFAM" id="SSF58104">
    <property type="entry name" value="Methyl-accepting chemotaxis protein (MCP) signaling domain"/>
    <property type="match status" value="1"/>
</dbReference>
<dbReference type="InterPro" id="IPR000014">
    <property type="entry name" value="PAS"/>
</dbReference>
<dbReference type="NCBIfam" id="TIGR00229">
    <property type="entry name" value="sensory_box"/>
    <property type="match status" value="1"/>
</dbReference>
<dbReference type="GO" id="GO:0007165">
    <property type="term" value="P:signal transduction"/>
    <property type="evidence" value="ECO:0007669"/>
    <property type="project" value="UniProtKB-KW"/>
</dbReference>
<dbReference type="PANTHER" id="PTHR32089:SF112">
    <property type="entry name" value="LYSOZYME-LIKE PROTEIN-RELATED"/>
    <property type="match status" value="1"/>
</dbReference>
<dbReference type="InterPro" id="IPR000700">
    <property type="entry name" value="PAS-assoc_C"/>
</dbReference>
<dbReference type="InterPro" id="IPR004089">
    <property type="entry name" value="MCPsignal_dom"/>
</dbReference>
<evidence type="ECO:0000313" key="7">
    <source>
        <dbReference type="Proteomes" id="UP000253918"/>
    </source>
</evidence>
<feature type="domain" description="Methyl-accepting transducer" evidence="3">
    <location>
        <begin position="136"/>
        <end position="215"/>
    </location>
</feature>
<dbReference type="Pfam" id="PF08448">
    <property type="entry name" value="PAS_4"/>
    <property type="match status" value="1"/>
</dbReference>
<evidence type="ECO:0000313" key="6">
    <source>
        <dbReference type="EMBL" id="RDE04270.1"/>
    </source>
</evidence>
<dbReference type="Gene3D" id="3.30.450.20">
    <property type="entry name" value="PAS domain"/>
    <property type="match status" value="1"/>
</dbReference>
<accession>A0A369VSW6</accession>
<evidence type="ECO:0000259" key="3">
    <source>
        <dbReference type="PROSITE" id="PS50111"/>
    </source>
</evidence>
<dbReference type="OrthoDB" id="9765776at2"/>
<comment type="caution">
    <text evidence="6">The sequence shown here is derived from an EMBL/GenBank/DDBJ whole genome shotgun (WGS) entry which is preliminary data.</text>
</comment>
<feature type="domain" description="PAC" evidence="5">
    <location>
        <begin position="81"/>
        <end position="133"/>
    </location>
</feature>
<evidence type="ECO:0000259" key="5">
    <source>
        <dbReference type="PROSITE" id="PS50113"/>
    </source>
</evidence>
<dbReference type="GO" id="GO:0016020">
    <property type="term" value="C:membrane"/>
    <property type="evidence" value="ECO:0007669"/>
    <property type="project" value="InterPro"/>
</dbReference>
<dbReference type="AlphaFoldDB" id="A0A369VSW6"/>
<dbReference type="PROSITE" id="PS50113">
    <property type="entry name" value="PAC"/>
    <property type="match status" value="1"/>
</dbReference>
<dbReference type="EMBL" id="QQNB01000005">
    <property type="protein sequence ID" value="RDE04270.1"/>
    <property type="molecule type" value="Genomic_DNA"/>
</dbReference>
<dbReference type="Pfam" id="PF00015">
    <property type="entry name" value="MCPsignal"/>
    <property type="match status" value="1"/>
</dbReference>
<gene>
    <name evidence="6" type="ORF">DVW87_16695</name>
</gene>
<name>A0A369VSW6_9SPHN</name>
<sequence length="215" mass="22783">MTPRSTALTEAAWAALCRSQAVIEFDTSGTVLWANDVFLSLMGYRLAQVVGQHHRIFCTPELAASPAYAEFWRKLGSGDFLTGEYPRLTRGGKVVYLQATYNPVLDADGRPGRILKIAADVSDRREVQSELQRGNEQLKAALKELGGIVTSIGEIASQTNLLALNATIEAARAGNSGRGFAVVAGEVKKLAGDTRAATERAAGMMARAGASKAGG</sequence>
<dbReference type="InterPro" id="IPR013656">
    <property type="entry name" value="PAS_4"/>
</dbReference>
<dbReference type="CDD" id="cd00130">
    <property type="entry name" value="PAS"/>
    <property type="match status" value="1"/>
</dbReference>
<evidence type="ECO:0000256" key="1">
    <source>
        <dbReference type="ARBA" id="ARBA00023224"/>
    </source>
</evidence>
<dbReference type="Proteomes" id="UP000253918">
    <property type="component" value="Unassembled WGS sequence"/>
</dbReference>
<proteinExistence type="predicted"/>
<evidence type="ECO:0000259" key="4">
    <source>
        <dbReference type="PROSITE" id="PS50112"/>
    </source>
</evidence>
<dbReference type="PROSITE" id="PS50111">
    <property type="entry name" value="CHEMOTAXIS_TRANSDUC_2"/>
    <property type="match status" value="1"/>
</dbReference>
<dbReference type="InterPro" id="IPR035965">
    <property type="entry name" value="PAS-like_dom_sf"/>
</dbReference>
<organism evidence="6 7">
    <name type="scientific">Sphingomonas aracearum</name>
    <dbReference type="NCBI Taxonomy" id="2283317"/>
    <lineage>
        <taxon>Bacteria</taxon>
        <taxon>Pseudomonadati</taxon>
        <taxon>Pseudomonadota</taxon>
        <taxon>Alphaproteobacteria</taxon>
        <taxon>Sphingomonadales</taxon>
        <taxon>Sphingomonadaceae</taxon>
        <taxon>Sphingomonas</taxon>
    </lineage>
</organism>
<protein>
    <submittedName>
        <fullName evidence="6">PAS domain S-box protein</fullName>
    </submittedName>
</protein>
<dbReference type="PROSITE" id="PS50112">
    <property type="entry name" value="PAS"/>
    <property type="match status" value="1"/>
</dbReference>
<feature type="domain" description="PAS" evidence="4">
    <location>
        <begin position="22"/>
        <end position="52"/>
    </location>
</feature>
<keyword evidence="1 2" id="KW-0807">Transducer</keyword>
<evidence type="ECO:0000256" key="2">
    <source>
        <dbReference type="PROSITE-ProRule" id="PRU00284"/>
    </source>
</evidence>
<keyword evidence="7" id="KW-1185">Reference proteome</keyword>
<dbReference type="Gene3D" id="6.10.250.3200">
    <property type="match status" value="1"/>
</dbReference>
<dbReference type="PANTHER" id="PTHR32089">
    <property type="entry name" value="METHYL-ACCEPTING CHEMOTAXIS PROTEIN MCPB"/>
    <property type="match status" value="1"/>
</dbReference>
<dbReference type="SUPFAM" id="SSF55785">
    <property type="entry name" value="PYP-like sensor domain (PAS domain)"/>
    <property type="match status" value="1"/>
</dbReference>
<reference evidence="6 7" key="1">
    <citation type="submission" date="2018-07" db="EMBL/GenBank/DDBJ databases">
        <title>a novel species of Sphingomonas isolated from the rhizosphere soil of Araceae plant.</title>
        <authorList>
            <person name="Zhiyong W."/>
            <person name="Qinglan Z."/>
            <person name="Zhiwei F."/>
            <person name="Ding X."/>
            <person name="Gejiao W."/>
            <person name="Shixue Z."/>
        </authorList>
    </citation>
    <scope>NUCLEOTIDE SEQUENCE [LARGE SCALE GENOMIC DNA]</scope>
    <source>
        <strain evidence="6 7">WZY 27</strain>
    </source>
</reference>
<dbReference type="RefSeq" id="WP_114688941.1">
    <property type="nucleotide sequence ID" value="NZ_QQNB01000005.1"/>
</dbReference>